<dbReference type="InterPro" id="IPR037401">
    <property type="entry name" value="SnoaL-like"/>
</dbReference>
<keyword evidence="3" id="KW-1185">Reference proteome</keyword>
<dbReference type="EMBL" id="FZNW01000019">
    <property type="protein sequence ID" value="SNR78805.1"/>
    <property type="molecule type" value="Genomic_DNA"/>
</dbReference>
<organism evidence="2 3">
    <name type="scientific">Haloechinothrix alba</name>
    <dbReference type="NCBI Taxonomy" id="664784"/>
    <lineage>
        <taxon>Bacteria</taxon>
        <taxon>Bacillati</taxon>
        <taxon>Actinomycetota</taxon>
        <taxon>Actinomycetes</taxon>
        <taxon>Pseudonocardiales</taxon>
        <taxon>Pseudonocardiaceae</taxon>
        <taxon>Haloechinothrix</taxon>
    </lineage>
</organism>
<sequence length="155" mass="16931">MTSESDIRRLAERYGPAWNDRDLDAIMSLHTDDTAFRLHLLDAPDIVGREAVREAFAGLIEAWPDIHFATEQLSYGTGFFVHRYVMSGTLACPMPFGALIAYPTGDGISLTGADVITVVAGKVHRKDTYLDIASAQQQLGLLDGPSNPAQVQGRR</sequence>
<name>A0A238Z5S3_9PSEU</name>
<feature type="domain" description="SnoaL-like" evidence="1">
    <location>
        <begin position="12"/>
        <end position="123"/>
    </location>
</feature>
<proteinExistence type="predicted"/>
<evidence type="ECO:0000313" key="2">
    <source>
        <dbReference type="EMBL" id="SNR78805.1"/>
    </source>
</evidence>
<accession>A0A238Z5S3</accession>
<dbReference type="Gene3D" id="3.10.450.50">
    <property type="match status" value="1"/>
</dbReference>
<gene>
    <name evidence="2" type="ORF">SAMN06265360_11969</name>
</gene>
<dbReference type="Pfam" id="PF12680">
    <property type="entry name" value="SnoaL_2"/>
    <property type="match status" value="1"/>
</dbReference>
<dbReference type="RefSeq" id="WP_176440021.1">
    <property type="nucleotide sequence ID" value="NZ_FZNW01000019.1"/>
</dbReference>
<evidence type="ECO:0000259" key="1">
    <source>
        <dbReference type="Pfam" id="PF12680"/>
    </source>
</evidence>
<dbReference type="InterPro" id="IPR032710">
    <property type="entry name" value="NTF2-like_dom_sf"/>
</dbReference>
<reference evidence="2 3" key="1">
    <citation type="submission" date="2017-06" db="EMBL/GenBank/DDBJ databases">
        <authorList>
            <person name="Kim H.J."/>
            <person name="Triplett B.A."/>
        </authorList>
    </citation>
    <scope>NUCLEOTIDE SEQUENCE [LARGE SCALE GENOMIC DNA]</scope>
    <source>
        <strain evidence="2 3">DSM 45207</strain>
    </source>
</reference>
<dbReference type="SUPFAM" id="SSF54427">
    <property type="entry name" value="NTF2-like"/>
    <property type="match status" value="1"/>
</dbReference>
<dbReference type="AlphaFoldDB" id="A0A238Z5S3"/>
<protein>
    <recommendedName>
        <fullName evidence="1">SnoaL-like domain-containing protein</fullName>
    </recommendedName>
</protein>
<evidence type="ECO:0000313" key="3">
    <source>
        <dbReference type="Proteomes" id="UP000198348"/>
    </source>
</evidence>
<dbReference type="Proteomes" id="UP000198348">
    <property type="component" value="Unassembled WGS sequence"/>
</dbReference>